<dbReference type="EMBL" id="RRYP01018669">
    <property type="protein sequence ID" value="TNV73534.1"/>
    <property type="molecule type" value="Genomic_DNA"/>
</dbReference>
<gene>
    <name evidence="1" type="ORF">FGO68_gene2227</name>
</gene>
<proteinExistence type="predicted"/>
<dbReference type="AlphaFoldDB" id="A0A8J8SWN6"/>
<keyword evidence="2" id="KW-1185">Reference proteome</keyword>
<reference evidence="1" key="1">
    <citation type="submission" date="2019-06" db="EMBL/GenBank/DDBJ databases">
        <authorList>
            <person name="Zheng W."/>
        </authorList>
    </citation>
    <scope>NUCLEOTIDE SEQUENCE</scope>
    <source>
        <strain evidence="1">QDHG01</strain>
    </source>
</reference>
<dbReference type="Proteomes" id="UP000785679">
    <property type="component" value="Unassembled WGS sequence"/>
</dbReference>
<name>A0A8J8SWN6_HALGN</name>
<accession>A0A8J8SWN6</accession>
<evidence type="ECO:0000313" key="2">
    <source>
        <dbReference type="Proteomes" id="UP000785679"/>
    </source>
</evidence>
<comment type="caution">
    <text evidence="1">The sequence shown here is derived from an EMBL/GenBank/DDBJ whole genome shotgun (WGS) entry which is preliminary data.</text>
</comment>
<evidence type="ECO:0000313" key="1">
    <source>
        <dbReference type="EMBL" id="TNV73534.1"/>
    </source>
</evidence>
<sequence>MNLYIITVEEIVAALNPRSKANRSQASNLIKIVDLIEMSKTHNCRSVSNQVEPLVSVKKRIIKELWKINLKSAS</sequence>
<protein>
    <submittedName>
        <fullName evidence="1">Uncharacterized protein</fullName>
    </submittedName>
</protein>
<organism evidence="1 2">
    <name type="scientific">Halteria grandinella</name>
    <dbReference type="NCBI Taxonomy" id="5974"/>
    <lineage>
        <taxon>Eukaryota</taxon>
        <taxon>Sar</taxon>
        <taxon>Alveolata</taxon>
        <taxon>Ciliophora</taxon>
        <taxon>Intramacronucleata</taxon>
        <taxon>Spirotrichea</taxon>
        <taxon>Stichotrichia</taxon>
        <taxon>Sporadotrichida</taxon>
        <taxon>Halteriidae</taxon>
        <taxon>Halteria</taxon>
    </lineage>
</organism>